<sequence length="982" mass="104860">MKISVKTLKGNYFDLDVTPLETVINVKKRIEDSQGEQLFPCAQQLLIYQGKVLKDETTMEDNKVLENEFFVVMLSKAKSGTAASTSACESTQVAVTAVSPSLPAQTSVAPATLVINASAGVTHEEAASNLVAGINLESKAQEILDIGGGSWDFDTVVHALRAASNNVERALEYLSSGIPEATGLAPPAPCLSPEIPAETSSTAPTVPTQAAVSVAEANAAPLDHFPQGMPALDAGGGGDAEALDFLRSNPQVPPTNDEDSSDASGDASASVGTGDAASTNGVHEGFAEGGSMYYVGGMNGYSPHGYVYDYLHGGYEPSVAGEWDDFSRYVVDGMEVPSPGVYSDNGGSVFLHATGYGYASNPSYNPYSPGTPVPTIGADGQLYVPQAFPYSNQLYQQPVSPAAPYHMGSPSTIGEGTVSGNGEPSPPGVDGKIAVSNGSPRPGFPAMALIPPHGPYSRGVLPLAIHSPGSQDVRYEGLRAAAPSWVDVSKIAEGQQRPGIPTGMHSMASQQLAAPGLPAQPLRPVTPLQLHIQSSHQSRNPSGLGSFNLGPGGLARGYHPLSGVVNGPHGSVRARHMGSASMDTRANGRGGWIGIDKGKQRGRSGGPITISNGALDPLNEQNRGPRTIRTRNQRAIAGVMRHTRGQSVNSSGNSDPLMAFANREQYNNPDFSTSYENAKFFVIKSYSEDDVHKSIKYNVWASTPVGNKRLDAAYQEALTKCNGDTKSYPVFLFFSVNASGQFCGMAQMTGRVDFSKSVDYWQQDKWNGRFPVTWHIIKDIPNCQFRHIILENNDNKPVTNSRDTQEVKFEQGMAMLNIFKIFASKTSILDDFEFYENRQRALTEKRARQHAQQQREQHRQGGGRTGFNEFESAPTQPNHDQIAERVAVEKPREFIAAQPVQGSHSLTPHTSGSDDSDENLSQINFSFDKLTTGVADINISHKGLRSPTKQTEQAGSGTELVGGPNDLLSEQKVSMAMGGEVS</sequence>
<dbReference type="PROSITE" id="PS50030">
    <property type="entry name" value="UBA"/>
    <property type="match status" value="1"/>
</dbReference>
<proteinExistence type="inferred from homology"/>
<dbReference type="InterPro" id="IPR045168">
    <property type="entry name" value="YTH_prot"/>
</dbReference>
<dbReference type="SUPFAM" id="SSF54236">
    <property type="entry name" value="Ubiquitin-like"/>
    <property type="match status" value="1"/>
</dbReference>
<dbReference type="RefSeq" id="XP_024371347.1">
    <property type="nucleotide sequence ID" value="XM_024515579.2"/>
</dbReference>
<dbReference type="CDD" id="cd01805">
    <property type="entry name" value="Ubl_Rad23"/>
    <property type="match status" value="1"/>
</dbReference>
<dbReference type="Gene3D" id="1.10.8.10">
    <property type="entry name" value="DNA helicase RuvA subunit, C-terminal domain"/>
    <property type="match status" value="1"/>
</dbReference>
<name>A0A2K1KX45_PHYPA</name>
<feature type="domain" description="Ubiquitin-like" evidence="4">
    <location>
        <begin position="1"/>
        <end position="79"/>
    </location>
</feature>
<dbReference type="EnsemblPlants" id="Pp3c3_33560V3.1">
    <property type="protein sequence ID" value="Pp3c3_33560V3.1"/>
    <property type="gene ID" value="Pp3c3_33560"/>
</dbReference>
<gene>
    <name evidence="7" type="primary">LOC112280274</name>
    <name evidence="6" type="ORF">PHYPA_005336</name>
</gene>
<dbReference type="GO" id="GO:0061157">
    <property type="term" value="P:mRNA destabilization"/>
    <property type="evidence" value="ECO:0000318"/>
    <property type="project" value="GO_Central"/>
</dbReference>
<dbReference type="GeneID" id="112280274"/>
<dbReference type="PROSITE" id="PS50053">
    <property type="entry name" value="UBIQUITIN_2"/>
    <property type="match status" value="1"/>
</dbReference>
<dbReference type="Gramene" id="Pp3c3_33560V3.2">
    <property type="protein sequence ID" value="Pp3c3_33560V3.2"/>
    <property type="gene ID" value="Pp3c3_33560"/>
</dbReference>
<feature type="domain" description="UBA" evidence="3">
    <location>
        <begin position="135"/>
        <end position="177"/>
    </location>
</feature>
<feature type="region of interest" description="Disordered" evidence="2">
    <location>
        <begin position="403"/>
        <end position="440"/>
    </location>
</feature>
<dbReference type="InterPro" id="IPR009060">
    <property type="entry name" value="UBA-like_sf"/>
</dbReference>
<evidence type="ECO:0000313" key="7">
    <source>
        <dbReference type="EnsemblPlants" id="Pp3c3_33560V3.1"/>
    </source>
</evidence>
<dbReference type="OrthoDB" id="306690at2759"/>
<comment type="similarity">
    <text evidence="1">Belongs to the RAD23 family.</text>
</comment>
<dbReference type="GO" id="GO:0003729">
    <property type="term" value="F:mRNA binding"/>
    <property type="evidence" value="ECO:0000318"/>
    <property type="project" value="GO_Central"/>
</dbReference>
<dbReference type="PANTHER" id="PTHR12357:SF89">
    <property type="entry name" value="YTH DOMAIN-CONTAINING FAMILY PROTEIN"/>
    <property type="match status" value="1"/>
</dbReference>
<dbReference type="EnsemblPlants" id="Pp3c3_33560V3.6">
    <property type="protein sequence ID" value="Pp3c3_33560V3.6"/>
    <property type="gene ID" value="Pp3c3_33560"/>
</dbReference>
<feature type="domain" description="YTH" evidence="5">
    <location>
        <begin position="678"/>
        <end position="819"/>
    </location>
</feature>
<evidence type="ECO:0000313" key="8">
    <source>
        <dbReference type="Proteomes" id="UP000006727"/>
    </source>
</evidence>
<dbReference type="Gene3D" id="3.10.590.10">
    <property type="entry name" value="ph1033 like domains"/>
    <property type="match status" value="1"/>
</dbReference>
<dbReference type="Proteomes" id="UP000006727">
    <property type="component" value="Chromosome 3"/>
</dbReference>
<dbReference type="Gramene" id="Pp3c3_33560V3.5">
    <property type="protein sequence ID" value="Pp3c3_33560V3.5"/>
    <property type="gene ID" value="Pp3c3_33560"/>
</dbReference>
<feature type="region of interest" description="Disordered" evidence="2">
    <location>
        <begin position="566"/>
        <end position="625"/>
    </location>
</feature>
<dbReference type="Pfam" id="PF00240">
    <property type="entry name" value="ubiquitin"/>
    <property type="match status" value="1"/>
</dbReference>
<dbReference type="EnsemblPlants" id="Pp3c3_33560V3.2">
    <property type="protein sequence ID" value="Pp3c3_33560V3.2"/>
    <property type="gene ID" value="Pp3c3_33560"/>
</dbReference>
<dbReference type="CDD" id="cd21134">
    <property type="entry name" value="YTH"/>
    <property type="match status" value="1"/>
</dbReference>
<dbReference type="SMART" id="SM00213">
    <property type="entry name" value="UBQ"/>
    <property type="match status" value="1"/>
</dbReference>
<dbReference type="KEGG" id="ppp:112280274"/>
<keyword evidence="8" id="KW-1185">Reference proteome</keyword>
<accession>A0A2K1KX45</accession>
<dbReference type="PaxDb" id="3218-PP1S198_172V6.1"/>
<dbReference type="InterPro" id="IPR029071">
    <property type="entry name" value="Ubiquitin-like_domsf"/>
</dbReference>
<protein>
    <recommendedName>
        <fullName evidence="9">YTH domain-containing protein</fullName>
    </recommendedName>
</protein>
<dbReference type="Gramene" id="Pp3c3_33560V3.3">
    <property type="protein sequence ID" value="Pp3c3_33560V3.3"/>
    <property type="gene ID" value="Pp3c3_33560"/>
</dbReference>
<evidence type="ECO:0000256" key="1">
    <source>
        <dbReference type="ARBA" id="ARBA00009878"/>
    </source>
</evidence>
<dbReference type="EnsemblPlants" id="Pp3c3_33560V3.5">
    <property type="protein sequence ID" value="Pp3c3_33560V3.5"/>
    <property type="gene ID" value="Pp3c3_33560"/>
</dbReference>
<feature type="region of interest" description="Disordered" evidence="2">
    <location>
        <begin position="897"/>
        <end position="920"/>
    </location>
</feature>
<dbReference type="AlphaFoldDB" id="A0A2K1KX45"/>
<dbReference type="GO" id="GO:0031593">
    <property type="term" value="F:polyubiquitin modification-dependent protein binding"/>
    <property type="evidence" value="ECO:0007669"/>
    <property type="project" value="UniProtKB-ARBA"/>
</dbReference>
<evidence type="ECO:0000259" key="4">
    <source>
        <dbReference type="PROSITE" id="PS50053"/>
    </source>
</evidence>
<feature type="compositionally biased region" description="Polar residues" evidence="2">
    <location>
        <begin position="900"/>
        <end position="920"/>
    </location>
</feature>
<dbReference type="FunFam" id="3.10.20.90:FF:000069">
    <property type="entry name" value="UV excision repair protein RAD23"/>
    <property type="match status" value="1"/>
</dbReference>
<dbReference type="Gramene" id="Pp3c3_33560V3.1">
    <property type="protein sequence ID" value="Pp3c3_33560V3.1"/>
    <property type="gene ID" value="Pp3c3_33560"/>
</dbReference>
<evidence type="ECO:0000259" key="5">
    <source>
        <dbReference type="PROSITE" id="PS50882"/>
    </source>
</evidence>
<dbReference type="Gramene" id="Pp3c3_33560V3.4">
    <property type="protein sequence ID" value="Pp3c3_33560V3.4"/>
    <property type="gene ID" value="Pp3c3_33560"/>
</dbReference>
<dbReference type="EMBL" id="ABEU02000003">
    <property type="protein sequence ID" value="PNR58341.1"/>
    <property type="molecule type" value="Genomic_DNA"/>
</dbReference>
<reference evidence="6 8" key="1">
    <citation type="journal article" date="2008" name="Science">
        <title>The Physcomitrella genome reveals evolutionary insights into the conquest of land by plants.</title>
        <authorList>
            <person name="Rensing S."/>
            <person name="Lang D."/>
            <person name="Zimmer A."/>
            <person name="Terry A."/>
            <person name="Salamov A."/>
            <person name="Shapiro H."/>
            <person name="Nishiyama T."/>
            <person name="Perroud P.-F."/>
            <person name="Lindquist E."/>
            <person name="Kamisugi Y."/>
            <person name="Tanahashi T."/>
            <person name="Sakakibara K."/>
            <person name="Fujita T."/>
            <person name="Oishi K."/>
            <person name="Shin-I T."/>
            <person name="Kuroki Y."/>
            <person name="Toyoda A."/>
            <person name="Suzuki Y."/>
            <person name="Hashimoto A."/>
            <person name="Yamaguchi K."/>
            <person name="Sugano A."/>
            <person name="Kohara Y."/>
            <person name="Fujiyama A."/>
            <person name="Anterola A."/>
            <person name="Aoki S."/>
            <person name="Ashton N."/>
            <person name="Barbazuk W.B."/>
            <person name="Barker E."/>
            <person name="Bennetzen J."/>
            <person name="Bezanilla M."/>
            <person name="Blankenship R."/>
            <person name="Cho S.H."/>
            <person name="Dutcher S."/>
            <person name="Estelle M."/>
            <person name="Fawcett J.A."/>
            <person name="Gundlach H."/>
            <person name="Hanada K."/>
            <person name="Heyl A."/>
            <person name="Hicks K.A."/>
            <person name="Hugh J."/>
            <person name="Lohr M."/>
            <person name="Mayer K."/>
            <person name="Melkozernov A."/>
            <person name="Murata T."/>
            <person name="Nelson D."/>
            <person name="Pils B."/>
            <person name="Prigge M."/>
            <person name="Reiss B."/>
            <person name="Renner T."/>
            <person name="Rombauts S."/>
            <person name="Rushton P."/>
            <person name="Sanderfoot A."/>
            <person name="Schween G."/>
            <person name="Shiu S.-H."/>
            <person name="Stueber K."/>
            <person name="Theodoulou F.L."/>
            <person name="Tu H."/>
            <person name="Van de Peer Y."/>
            <person name="Verrier P.J."/>
            <person name="Waters E."/>
            <person name="Wood A."/>
            <person name="Yang L."/>
            <person name="Cove D."/>
            <person name="Cuming A."/>
            <person name="Hasebe M."/>
            <person name="Lucas S."/>
            <person name="Mishler D.B."/>
            <person name="Reski R."/>
            <person name="Grigoriev I."/>
            <person name="Quatrano R.S."/>
            <person name="Boore J.L."/>
        </authorList>
    </citation>
    <scope>NUCLEOTIDE SEQUENCE [LARGE SCALE GENOMIC DNA]</scope>
    <source>
        <strain evidence="7 8">cv. Gransden 2004</strain>
    </source>
</reference>
<evidence type="ECO:0008006" key="9">
    <source>
        <dbReference type="Google" id="ProtNLM"/>
    </source>
</evidence>
<dbReference type="Pfam" id="PF04146">
    <property type="entry name" value="YTH"/>
    <property type="match status" value="1"/>
</dbReference>
<dbReference type="PANTHER" id="PTHR12357">
    <property type="entry name" value="YTH YT521-B HOMOLOGY DOMAIN-CONTAINING"/>
    <property type="match status" value="1"/>
</dbReference>
<dbReference type="FunCoup" id="A0A2K1KX45">
    <property type="interactions" value="2761"/>
</dbReference>
<evidence type="ECO:0000313" key="6">
    <source>
        <dbReference type="EMBL" id="PNR58341.1"/>
    </source>
</evidence>
<reference evidence="6 8" key="2">
    <citation type="journal article" date="2018" name="Plant J.">
        <title>The Physcomitrella patens chromosome-scale assembly reveals moss genome structure and evolution.</title>
        <authorList>
            <person name="Lang D."/>
            <person name="Ullrich K.K."/>
            <person name="Murat F."/>
            <person name="Fuchs J."/>
            <person name="Jenkins J."/>
            <person name="Haas F.B."/>
            <person name="Piednoel M."/>
            <person name="Gundlach H."/>
            <person name="Van Bel M."/>
            <person name="Meyberg R."/>
            <person name="Vives C."/>
            <person name="Morata J."/>
            <person name="Symeonidi A."/>
            <person name="Hiss M."/>
            <person name="Muchero W."/>
            <person name="Kamisugi Y."/>
            <person name="Saleh O."/>
            <person name="Blanc G."/>
            <person name="Decker E.L."/>
            <person name="van Gessel N."/>
            <person name="Grimwood J."/>
            <person name="Hayes R.D."/>
            <person name="Graham S.W."/>
            <person name="Gunter L.E."/>
            <person name="McDaniel S.F."/>
            <person name="Hoernstein S.N.W."/>
            <person name="Larsson A."/>
            <person name="Li F.W."/>
            <person name="Perroud P.F."/>
            <person name="Phillips J."/>
            <person name="Ranjan P."/>
            <person name="Rokshar D.S."/>
            <person name="Rothfels C.J."/>
            <person name="Schneider L."/>
            <person name="Shu S."/>
            <person name="Stevenson D.W."/>
            <person name="Thummler F."/>
            <person name="Tillich M."/>
            <person name="Villarreal Aguilar J.C."/>
            <person name="Widiez T."/>
            <person name="Wong G.K."/>
            <person name="Wymore A."/>
            <person name="Zhang Y."/>
            <person name="Zimmer A.D."/>
            <person name="Quatrano R.S."/>
            <person name="Mayer K.F.X."/>
            <person name="Goodstein D."/>
            <person name="Casacuberta J.M."/>
            <person name="Vandepoele K."/>
            <person name="Reski R."/>
            <person name="Cuming A.C."/>
            <person name="Tuskan G.A."/>
            <person name="Maumus F."/>
            <person name="Salse J."/>
            <person name="Schmutz J."/>
            <person name="Rensing S.A."/>
        </authorList>
    </citation>
    <scope>NUCLEOTIDE SEQUENCE [LARGE SCALE GENOMIC DNA]</scope>
    <source>
        <strain evidence="7 8">cv. Gransden 2004</strain>
    </source>
</reference>
<feature type="compositionally biased region" description="Polar residues" evidence="2">
    <location>
        <begin position="198"/>
        <end position="208"/>
    </location>
</feature>
<dbReference type="FunFam" id="1.10.8.10:FF:000003">
    <property type="entry name" value="UV excision repair protein RAD23 homolog"/>
    <property type="match status" value="1"/>
</dbReference>
<dbReference type="InterPro" id="IPR015940">
    <property type="entry name" value="UBA"/>
</dbReference>
<feature type="region of interest" description="Disordered" evidence="2">
    <location>
        <begin position="185"/>
        <end position="208"/>
    </location>
</feature>
<dbReference type="InterPro" id="IPR000626">
    <property type="entry name" value="Ubiquitin-like_dom"/>
</dbReference>
<dbReference type="Gramene" id="Pp3c3_33560V3.6">
    <property type="protein sequence ID" value="Pp3c3_33560V3.6"/>
    <property type="gene ID" value="Pp3c3_33560"/>
</dbReference>
<dbReference type="PROSITE" id="PS50882">
    <property type="entry name" value="YTH"/>
    <property type="match status" value="1"/>
</dbReference>
<dbReference type="GO" id="GO:0005737">
    <property type="term" value="C:cytoplasm"/>
    <property type="evidence" value="ECO:0000318"/>
    <property type="project" value="GO_Central"/>
</dbReference>
<dbReference type="SUPFAM" id="SSF46934">
    <property type="entry name" value="UBA-like"/>
    <property type="match status" value="1"/>
</dbReference>
<dbReference type="InterPro" id="IPR007275">
    <property type="entry name" value="YTH_domain"/>
</dbReference>
<evidence type="ECO:0000256" key="2">
    <source>
        <dbReference type="SAM" id="MobiDB-lite"/>
    </source>
</evidence>
<feature type="region of interest" description="Disordered" evidence="2">
    <location>
        <begin position="942"/>
        <end position="982"/>
    </location>
</feature>
<feature type="compositionally biased region" description="Low complexity" evidence="2">
    <location>
        <begin position="262"/>
        <end position="278"/>
    </location>
</feature>
<evidence type="ECO:0000259" key="3">
    <source>
        <dbReference type="PROSITE" id="PS50030"/>
    </source>
</evidence>
<dbReference type="EnsemblPlants" id="Pp3c3_33560V3.4">
    <property type="protein sequence ID" value="Pp3c3_33560V3.4"/>
    <property type="gene ID" value="Pp3c3_33560"/>
</dbReference>
<dbReference type="Gene3D" id="3.10.20.90">
    <property type="entry name" value="Phosphatidylinositol 3-kinase Catalytic Subunit, Chain A, domain 1"/>
    <property type="match status" value="1"/>
</dbReference>
<dbReference type="EnsemblPlants" id="Pp3c3_33560V3.3">
    <property type="protein sequence ID" value="Pp3c3_33560V3.3"/>
    <property type="gene ID" value="Pp3c3_33560"/>
</dbReference>
<dbReference type="SMR" id="A0A2K1KX45"/>
<feature type="region of interest" description="Disordered" evidence="2">
    <location>
        <begin position="843"/>
        <end position="879"/>
    </location>
</feature>
<reference evidence="7" key="3">
    <citation type="submission" date="2020-12" db="UniProtKB">
        <authorList>
            <consortium name="EnsemblPlants"/>
        </authorList>
    </citation>
    <scope>IDENTIFICATION</scope>
</reference>
<dbReference type="STRING" id="3218.A0A2K1KX45"/>
<feature type="compositionally biased region" description="Polar residues" evidence="2">
    <location>
        <begin position="409"/>
        <end position="422"/>
    </location>
</feature>
<organism evidence="6">
    <name type="scientific">Physcomitrium patens</name>
    <name type="common">Spreading-leaved earth moss</name>
    <name type="synonym">Physcomitrella patens</name>
    <dbReference type="NCBI Taxonomy" id="3218"/>
    <lineage>
        <taxon>Eukaryota</taxon>
        <taxon>Viridiplantae</taxon>
        <taxon>Streptophyta</taxon>
        <taxon>Embryophyta</taxon>
        <taxon>Bryophyta</taxon>
        <taxon>Bryophytina</taxon>
        <taxon>Bryopsida</taxon>
        <taxon>Funariidae</taxon>
        <taxon>Funariales</taxon>
        <taxon>Funariaceae</taxon>
        <taxon>Physcomitrium</taxon>
    </lineage>
</organism>
<feature type="compositionally biased region" description="Polar residues" evidence="2">
    <location>
        <begin position="947"/>
        <end position="956"/>
    </location>
</feature>
<feature type="region of interest" description="Disordered" evidence="2">
    <location>
        <begin position="224"/>
        <end position="282"/>
    </location>
</feature>